<keyword evidence="3" id="KW-1185">Reference proteome</keyword>
<name>A0A5E4PR96_9NEOP</name>
<dbReference type="EMBL" id="FZQP02000340">
    <property type="protein sequence ID" value="VVC88548.1"/>
    <property type="molecule type" value="Genomic_DNA"/>
</dbReference>
<dbReference type="AlphaFoldDB" id="A0A5E4PR96"/>
<dbReference type="Proteomes" id="UP000324832">
    <property type="component" value="Unassembled WGS sequence"/>
</dbReference>
<accession>A0A5E4PR96</accession>
<gene>
    <name evidence="2" type="ORF">LSINAPIS_LOCUS1893</name>
</gene>
<protein>
    <submittedName>
        <fullName evidence="2">Uncharacterized protein</fullName>
    </submittedName>
</protein>
<sequence length="163" mass="18084">MQVEPPPVPPDPDGSRNTSRQAASSRNRHVESDEPATESRKKKIRFKSPHASVQTLYTHPSFAEGPKGYSKDDKRTLLDFYTCPTSYATVLNLDPDNIVKSHVSGDWEPKGCTDGVKSVGRNRVSVEFSNAQAGNDFLSNQILTLTKYKAEILTFNITRMGLV</sequence>
<organism evidence="2 3">
    <name type="scientific">Leptidea sinapis</name>
    <dbReference type="NCBI Taxonomy" id="189913"/>
    <lineage>
        <taxon>Eukaryota</taxon>
        <taxon>Metazoa</taxon>
        <taxon>Ecdysozoa</taxon>
        <taxon>Arthropoda</taxon>
        <taxon>Hexapoda</taxon>
        <taxon>Insecta</taxon>
        <taxon>Pterygota</taxon>
        <taxon>Neoptera</taxon>
        <taxon>Endopterygota</taxon>
        <taxon>Lepidoptera</taxon>
        <taxon>Glossata</taxon>
        <taxon>Ditrysia</taxon>
        <taxon>Papilionoidea</taxon>
        <taxon>Pieridae</taxon>
        <taxon>Dismorphiinae</taxon>
        <taxon>Leptidea</taxon>
    </lineage>
</organism>
<feature type="compositionally biased region" description="Pro residues" evidence="1">
    <location>
        <begin position="1"/>
        <end position="12"/>
    </location>
</feature>
<feature type="compositionally biased region" description="Polar residues" evidence="1">
    <location>
        <begin position="15"/>
        <end position="25"/>
    </location>
</feature>
<reference evidence="2 3" key="1">
    <citation type="submission" date="2017-07" db="EMBL/GenBank/DDBJ databases">
        <authorList>
            <person name="Talla V."/>
            <person name="Backstrom N."/>
        </authorList>
    </citation>
    <scope>NUCLEOTIDE SEQUENCE [LARGE SCALE GENOMIC DNA]</scope>
</reference>
<feature type="region of interest" description="Disordered" evidence="1">
    <location>
        <begin position="1"/>
        <end position="52"/>
    </location>
</feature>
<proteinExistence type="predicted"/>
<evidence type="ECO:0000256" key="1">
    <source>
        <dbReference type="SAM" id="MobiDB-lite"/>
    </source>
</evidence>
<evidence type="ECO:0000313" key="3">
    <source>
        <dbReference type="Proteomes" id="UP000324832"/>
    </source>
</evidence>
<evidence type="ECO:0000313" key="2">
    <source>
        <dbReference type="EMBL" id="VVC88548.1"/>
    </source>
</evidence>